<organism evidence="1 2">
    <name type="scientific">Kickxella alabastrina</name>
    <dbReference type="NCBI Taxonomy" id="61397"/>
    <lineage>
        <taxon>Eukaryota</taxon>
        <taxon>Fungi</taxon>
        <taxon>Fungi incertae sedis</taxon>
        <taxon>Zoopagomycota</taxon>
        <taxon>Kickxellomycotina</taxon>
        <taxon>Kickxellomycetes</taxon>
        <taxon>Kickxellales</taxon>
        <taxon>Kickxellaceae</taxon>
        <taxon>Kickxella</taxon>
    </lineage>
</organism>
<protein>
    <submittedName>
        <fullName evidence="1">Uncharacterized protein</fullName>
    </submittedName>
</protein>
<proteinExistence type="predicted"/>
<evidence type="ECO:0000313" key="1">
    <source>
        <dbReference type="EMBL" id="KAJ1896571.1"/>
    </source>
</evidence>
<accession>A0ACC1IJE0</accession>
<name>A0ACC1IJE0_9FUNG</name>
<keyword evidence="2" id="KW-1185">Reference proteome</keyword>
<dbReference type="Proteomes" id="UP001150581">
    <property type="component" value="Unassembled WGS sequence"/>
</dbReference>
<dbReference type="EMBL" id="JANBPG010000431">
    <property type="protein sequence ID" value="KAJ1896571.1"/>
    <property type="molecule type" value="Genomic_DNA"/>
</dbReference>
<sequence length="328" mass="36784">MMLCQQHIDEYCTSTFCPACGSRMEKFYKIDDPRLKNPKHKDHIAMAVAAVSDSIAASITSAAVSVAAAATAVSVATKTAANAASITESAQQSHNQWMPIRPQSADIIRWIGDEKGWSKDKIDSKIRQQVQDEKAERNQKQCVNIQPADNLKRIVKLSGWSQGKIERKIRQRIRDELAAQQQNGQQQQQQDQEQEQEQQATATGVNIIPAVETPRQILCHSFLQYTMEDCLQTFRADGTKTKDGEKVPSGRRKWNNRDMAAVLNFRIILNALLTDNRPPHSLRKKASSELAEAESTVTPETLLKPKPKRVRKNPSSLASSLQKKQRTD</sequence>
<evidence type="ECO:0000313" key="2">
    <source>
        <dbReference type="Proteomes" id="UP001150581"/>
    </source>
</evidence>
<reference evidence="1" key="1">
    <citation type="submission" date="2022-07" db="EMBL/GenBank/DDBJ databases">
        <title>Phylogenomic reconstructions and comparative analyses of Kickxellomycotina fungi.</title>
        <authorList>
            <person name="Reynolds N.K."/>
            <person name="Stajich J.E."/>
            <person name="Barry K."/>
            <person name="Grigoriev I.V."/>
            <person name="Crous P."/>
            <person name="Smith M.E."/>
        </authorList>
    </citation>
    <scope>NUCLEOTIDE SEQUENCE</scope>
    <source>
        <strain evidence="1">Benny 63K</strain>
    </source>
</reference>
<gene>
    <name evidence="1" type="ORF">LPJ66_003911</name>
</gene>
<comment type="caution">
    <text evidence="1">The sequence shown here is derived from an EMBL/GenBank/DDBJ whole genome shotgun (WGS) entry which is preliminary data.</text>
</comment>